<protein>
    <submittedName>
        <fullName evidence="1">Uncharacterized protein</fullName>
    </submittedName>
</protein>
<accession>A0A1V0SHY8</accession>
<dbReference type="EMBL" id="KY684108">
    <property type="protein sequence ID" value="ARF11332.1"/>
    <property type="molecule type" value="Genomic_DNA"/>
</dbReference>
<organism evidence="1">
    <name type="scientific">Klosneuvirus KNV1</name>
    <dbReference type="NCBI Taxonomy" id="1977640"/>
    <lineage>
        <taxon>Viruses</taxon>
        <taxon>Varidnaviria</taxon>
        <taxon>Bamfordvirae</taxon>
        <taxon>Nucleocytoviricota</taxon>
        <taxon>Megaviricetes</taxon>
        <taxon>Imitervirales</taxon>
        <taxon>Mimiviridae</taxon>
        <taxon>Klosneuvirinae</taxon>
        <taxon>Klosneuvirus</taxon>
    </lineage>
</organism>
<proteinExistence type="predicted"/>
<gene>
    <name evidence="1" type="ORF">Klosneuvirus_1_189</name>
</gene>
<sequence>MDDYYEEQTFTGNNHVSYNSRIETLDPVDELAELYDIREKMENDIRGLWESVIVPYLNDYRYNDILNNLTVNDYHKFYEYMIDNNEMSSYIYERIYELENFQG</sequence>
<reference evidence="1" key="1">
    <citation type="journal article" date="2017" name="Science">
        <title>Giant viruses with an expanded complement of translation system components.</title>
        <authorList>
            <person name="Schulz F."/>
            <person name="Yutin N."/>
            <person name="Ivanova N.N."/>
            <person name="Ortega D.R."/>
            <person name="Lee T.K."/>
            <person name="Vierheilig J."/>
            <person name="Daims H."/>
            <person name="Horn M."/>
            <person name="Wagner M."/>
            <person name="Jensen G.J."/>
            <person name="Kyrpides N.C."/>
            <person name="Koonin E.V."/>
            <person name="Woyke T."/>
        </authorList>
    </citation>
    <scope>NUCLEOTIDE SEQUENCE</scope>
    <source>
        <strain evidence="1">KNV1</strain>
    </source>
</reference>
<name>A0A1V0SHY8_9VIRU</name>
<evidence type="ECO:0000313" key="1">
    <source>
        <dbReference type="EMBL" id="ARF11332.1"/>
    </source>
</evidence>